<dbReference type="GO" id="GO:0051287">
    <property type="term" value="F:NAD binding"/>
    <property type="evidence" value="ECO:0007669"/>
    <property type="project" value="InterPro"/>
</dbReference>
<dbReference type="NCBIfam" id="TIGR00557">
    <property type="entry name" value="pdxA"/>
    <property type="match status" value="1"/>
</dbReference>
<dbReference type="PANTHER" id="PTHR30004">
    <property type="entry name" value="4-HYDROXYTHREONINE-4-PHOSPHATE DEHYDROGENASE"/>
    <property type="match status" value="1"/>
</dbReference>
<feature type="binding site" evidence="7">
    <location>
        <position position="170"/>
    </location>
    <ligand>
        <name>a divalent metal cation</name>
        <dbReference type="ChEBI" id="CHEBI:60240"/>
        <note>ligand shared between dimeric partners</note>
    </ligand>
</feature>
<comment type="miscellaneous">
    <text evidence="7">The active site is located at the dimer interface.</text>
</comment>
<comment type="cofactor">
    <cofactor evidence="7">
        <name>Zn(2+)</name>
        <dbReference type="ChEBI" id="CHEBI:29105"/>
    </cofactor>
    <cofactor evidence="7">
        <name>Mg(2+)</name>
        <dbReference type="ChEBI" id="CHEBI:18420"/>
    </cofactor>
    <cofactor evidence="7">
        <name>Co(2+)</name>
        <dbReference type="ChEBI" id="CHEBI:48828"/>
    </cofactor>
    <text evidence="7">Binds 1 divalent metal cation per subunit. Can use ions such as Zn(2+), Mg(2+) or Co(2+).</text>
</comment>
<comment type="subcellular location">
    <subcellularLocation>
        <location evidence="7">Cytoplasm</location>
    </subcellularLocation>
</comment>
<comment type="subunit">
    <text evidence="7">Homodimer.</text>
</comment>
<dbReference type="GO" id="GO:0005737">
    <property type="term" value="C:cytoplasm"/>
    <property type="evidence" value="ECO:0007669"/>
    <property type="project" value="UniProtKB-SubCell"/>
</dbReference>
<dbReference type="Pfam" id="PF04166">
    <property type="entry name" value="PdxA"/>
    <property type="match status" value="1"/>
</dbReference>
<dbReference type="Gene3D" id="3.40.718.10">
    <property type="entry name" value="Isopropylmalate Dehydrogenase"/>
    <property type="match status" value="1"/>
</dbReference>
<keyword evidence="3 7" id="KW-0521">NADP</keyword>
<dbReference type="GO" id="GO:0050570">
    <property type="term" value="F:4-hydroxythreonine-4-phosphate dehydrogenase activity"/>
    <property type="evidence" value="ECO:0007669"/>
    <property type="project" value="UniProtKB-UniRule"/>
</dbReference>
<organism evidence="8 9">
    <name type="scientific">Bartonella choladocola</name>
    <dbReference type="NCBI Taxonomy" id="2750995"/>
    <lineage>
        <taxon>Bacteria</taxon>
        <taxon>Pseudomonadati</taxon>
        <taxon>Pseudomonadota</taxon>
        <taxon>Alphaproteobacteria</taxon>
        <taxon>Hyphomicrobiales</taxon>
        <taxon>Bartonellaceae</taxon>
        <taxon>Bartonella</taxon>
    </lineage>
</organism>
<evidence type="ECO:0000256" key="4">
    <source>
        <dbReference type="ARBA" id="ARBA00023002"/>
    </source>
</evidence>
<dbReference type="Proteomes" id="UP000189632">
    <property type="component" value="Chromosome"/>
</dbReference>
<dbReference type="InterPro" id="IPR037510">
    <property type="entry name" value="PdxA"/>
</dbReference>
<dbReference type="InterPro" id="IPR005255">
    <property type="entry name" value="PdxA_fam"/>
</dbReference>
<dbReference type="PANTHER" id="PTHR30004:SF6">
    <property type="entry name" value="D-THREONATE 4-PHOSPHATE DEHYDROGENASE"/>
    <property type="match status" value="1"/>
</dbReference>
<keyword evidence="7" id="KW-0862">Zinc</keyword>
<keyword evidence="2 7" id="KW-0479">Metal-binding</keyword>
<dbReference type="GO" id="GO:0050897">
    <property type="term" value="F:cobalt ion binding"/>
    <property type="evidence" value="ECO:0007669"/>
    <property type="project" value="UniProtKB-UniRule"/>
</dbReference>
<dbReference type="AlphaFoldDB" id="A0A1U9MH00"/>
<gene>
    <name evidence="7" type="primary">pdxA</name>
    <name evidence="8" type="ORF">BBC0122_008770</name>
</gene>
<dbReference type="SUPFAM" id="SSF53659">
    <property type="entry name" value="Isocitrate/Isopropylmalate dehydrogenase-like"/>
    <property type="match status" value="1"/>
</dbReference>
<evidence type="ECO:0000256" key="7">
    <source>
        <dbReference type="HAMAP-Rule" id="MF_00536"/>
    </source>
</evidence>
<feature type="binding site" evidence="7">
    <location>
        <position position="136"/>
    </location>
    <ligand>
        <name>substrate</name>
    </ligand>
</feature>
<keyword evidence="7" id="KW-0170">Cobalt</keyword>
<dbReference type="OrthoDB" id="9801783at2"/>
<name>A0A1U9MH00_9HYPH</name>
<evidence type="ECO:0000313" key="8">
    <source>
        <dbReference type="EMBL" id="AQT47003.1"/>
    </source>
</evidence>
<dbReference type="KEGG" id="bapi:BBC0122_008770"/>
<keyword evidence="5 7" id="KW-0520">NAD</keyword>
<dbReference type="GO" id="GO:0000287">
    <property type="term" value="F:magnesium ion binding"/>
    <property type="evidence" value="ECO:0007669"/>
    <property type="project" value="UniProtKB-UniRule"/>
</dbReference>
<comment type="similarity">
    <text evidence="7">Belongs to the PdxA family.</text>
</comment>
<reference evidence="8 9" key="1">
    <citation type="submission" date="2016-11" db="EMBL/GenBank/DDBJ databases">
        <title>Comparative genomics of Bartonella apis.</title>
        <authorList>
            <person name="Engel P."/>
        </authorList>
    </citation>
    <scope>NUCLEOTIDE SEQUENCE [LARGE SCALE GENOMIC DNA]</scope>
    <source>
        <strain evidence="8 9">BBC0122</strain>
    </source>
</reference>
<comment type="pathway">
    <text evidence="7">Cofactor biosynthesis; pyridoxine 5'-phosphate biosynthesis; pyridoxine 5'-phosphate from D-erythrose 4-phosphate: step 4/5.</text>
</comment>
<keyword evidence="9" id="KW-1185">Reference proteome</keyword>
<dbReference type="EC" id="1.1.1.262" evidence="7"/>
<dbReference type="NCBIfam" id="NF003699">
    <property type="entry name" value="PRK05312.1"/>
    <property type="match status" value="1"/>
</dbReference>
<keyword evidence="4 7" id="KW-0560">Oxidoreductase</keyword>
<dbReference type="HAMAP" id="MF_00536">
    <property type="entry name" value="PdxA"/>
    <property type="match status" value="1"/>
</dbReference>
<feature type="binding site" evidence="7">
    <location>
        <position position="270"/>
    </location>
    <ligand>
        <name>a divalent metal cation</name>
        <dbReference type="ChEBI" id="CHEBI:60240"/>
        <note>ligand shared between dimeric partners</note>
    </ligand>
</feature>
<dbReference type="UniPathway" id="UPA00244">
    <property type="reaction ID" value="UER00312"/>
</dbReference>
<feature type="binding site" evidence="7">
    <location>
        <position position="287"/>
    </location>
    <ligand>
        <name>substrate</name>
    </ligand>
</feature>
<feature type="binding site" evidence="7">
    <location>
        <position position="296"/>
    </location>
    <ligand>
        <name>substrate</name>
    </ligand>
</feature>
<keyword evidence="7" id="KW-0460">Magnesium</keyword>
<evidence type="ECO:0000313" key="9">
    <source>
        <dbReference type="Proteomes" id="UP000189632"/>
    </source>
</evidence>
<evidence type="ECO:0000256" key="3">
    <source>
        <dbReference type="ARBA" id="ARBA00022857"/>
    </source>
</evidence>
<dbReference type="EMBL" id="CP015625">
    <property type="protein sequence ID" value="AQT47003.1"/>
    <property type="molecule type" value="Genomic_DNA"/>
</dbReference>
<keyword evidence="6 7" id="KW-0664">Pyridoxine biosynthesis</keyword>
<dbReference type="RefSeq" id="WP_077991730.1">
    <property type="nucleotide sequence ID" value="NZ_CP015625.1"/>
</dbReference>
<evidence type="ECO:0000256" key="5">
    <source>
        <dbReference type="ARBA" id="ARBA00023027"/>
    </source>
</evidence>
<proteinExistence type="inferred from homology"/>
<feature type="binding site" evidence="7">
    <location>
        <position position="135"/>
    </location>
    <ligand>
        <name>substrate</name>
    </ligand>
</feature>
<dbReference type="GO" id="GO:0008615">
    <property type="term" value="P:pyridoxine biosynthetic process"/>
    <property type="evidence" value="ECO:0007669"/>
    <property type="project" value="UniProtKB-UniRule"/>
</dbReference>
<comment type="catalytic activity">
    <reaction evidence="7">
        <text>4-(phosphooxy)-L-threonine + NAD(+) = 3-amino-2-oxopropyl phosphate + CO2 + NADH</text>
        <dbReference type="Rhea" id="RHEA:32275"/>
        <dbReference type="ChEBI" id="CHEBI:16526"/>
        <dbReference type="ChEBI" id="CHEBI:57279"/>
        <dbReference type="ChEBI" id="CHEBI:57540"/>
        <dbReference type="ChEBI" id="CHEBI:57945"/>
        <dbReference type="ChEBI" id="CHEBI:58452"/>
        <dbReference type="EC" id="1.1.1.262"/>
    </reaction>
</comment>
<feature type="binding site" evidence="7">
    <location>
        <position position="215"/>
    </location>
    <ligand>
        <name>a divalent metal cation</name>
        <dbReference type="ChEBI" id="CHEBI:60240"/>
        <note>ligand shared between dimeric partners</note>
    </ligand>
</feature>
<accession>A0A1U9MH00</accession>
<sequence>MPVLAVSSGDPAGIGLEIALKAWQLRHFRQIPAFFVLADPDVVAKTISLLKMDVRFAVVDIDAVEKKFDETFPIVALNNRQSAEPGQPSSKNAAGIVEAIERGVRFVHSKKACALVTCPIAKKILYDAGFHFPGHTEFLADLAAKLDGRPYKPVMMLAGPELKTVPVTVHIAIKEVPHSLIKELLVETGRIVARDLSEKFAIKTPRLAIAGLNPHAGEGGAMGHEEETVIKPAMDILRSEGIELIGPLPSDTMFNARARENYDAALCMYHDQALIPVKTIGFDDTVNVTLGLPFVRTSPDHGTAFDIAGKGIASPESFIAALKLADKLAKNTHQS</sequence>
<comment type="function">
    <text evidence="7">Catalyzes the NAD(P)-dependent oxidation of 4-(phosphooxy)-L-threonine (HTP) into 2-amino-3-oxo-4-(phosphooxy)butyric acid which spontaneously decarboxylates to form 3-amino-2-oxopropyl phosphate (AHAP).</text>
</comment>
<dbReference type="GO" id="GO:0008270">
    <property type="term" value="F:zinc ion binding"/>
    <property type="evidence" value="ECO:0007669"/>
    <property type="project" value="UniProtKB-UniRule"/>
</dbReference>
<evidence type="ECO:0000256" key="2">
    <source>
        <dbReference type="ARBA" id="ARBA00022723"/>
    </source>
</evidence>
<evidence type="ECO:0000256" key="6">
    <source>
        <dbReference type="ARBA" id="ARBA00023096"/>
    </source>
</evidence>
<feature type="binding site" evidence="7">
    <location>
        <position position="278"/>
    </location>
    <ligand>
        <name>substrate</name>
    </ligand>
</feature>
<dbReference type="GO" id="GO:0042823">
    <property type="term" value="P:pyridoxal phosphate biosynthetic process"/>
    <property type="evidence" value="ECO:0007669"/>
    <property type="project" value="UniProtKB-UniRule"/>
</dbReference>
<evidence type="ECO:0000256" key="1">
    <source>
        <dbReference type="ARBA" id="ARBA00022490"/>
    </source>
</evidence>
<protein>
    <recommendedName>
        <fullName evidence="7">4-hydroxythreonine-4-phosphate dehydrogenase</fullName>
        <ecNumber evidence="7">1.1.1.262</ecNumber>
    </recommendedName>
    <alternativeName>
        <fullName evidence="7">4-(phosphohydroxy)-L-threonine dehydrogenase</fullName>
    </alternativeName>
</protein>
<keyword evidence="1 7" id="KW-0963">Cytoplasm</keyword>